<organism evidence="1 2">
    <name type="scientific">Clathrospora elynae</name>
    <dbReference type="NCBI Taxonomy" id="706981"/>
    <lineage>
        <taxon>Eukaryota</taxon>
        <taxon>Fungi</taxon>
        <taxon>Dikarya</taxon>
        <taxon>Ascomycota</taxon>
        <taxon>Pezizomycotina</taxon>
        <taxon>Dothideomycetes</taxon>
        <taxon>Pleosporomycetidae</taxon>
        <taxon>Pleosporales</taxon>
        <taxon>Diademaceae</taxon>
        <taxon>Clathrospora</taxon>
    </lineage>
</organism>
<dbReference type="AlphaFoldDB" id="A0A6A5S2I5"/>
<keyword evidence="2" id="KW-1185">Reference proteome</keyword>
<name>A0A6A5S2I5_9PLEO</name>
<gene>
    <name evidence="1" type="ORF">EJ02DRAFT_161516</name>
</gene>
<proteinExistence type="predicted"/>
<reference evidence="1" key="1">
    <citation type="journal article" date="2020" name="Stud. Mycol.">
        <title>101 Dothideomycetes genomes: a test case for predicting lifestyles and emergence of pathogens.</title>
        <authorList>
            <person name="Haridas S."/>
            <person name="Albert R."/>
            <person name="Binder M."/>
            <person name="Bloem J."/>
            <person name="Labutti K."/>
            <person name="Salamov A."/>
            <person name="Andreopoulos B."/>
            <person name="Baker S."/>
            <person name="Barry K."/>
            <person name="Bills G."/>
            <person name="Bluhm B."/>
            <person name="Cannon C."/>
            <person name="Castanera R."/>
            <person name="Culley D."/>
            <person name="Daum C."/>
            <person name="Ezra D."/>
            <person name="Gonzalez J."/>
            <person name="Henrissat B."/>
            <person name="Kuo A."/>
            <person name="Liang C."/>
            <person name="Lipzen A."/>
            <person name="Lutzoni F."/>
            <person name="Magnuson J."/>
            <person name="Mondo S."/>
            <person name="Nolan M."/>
            <person name="Ohm R."/>
            <person name="Pangilinan J."/>
            <person name="Park H.-J."/>
            <person name="Ramirez L."/>
            <person name="Alfaro M."/>
            <person name="Sun H."/>
            <person name="Tritt A."/>
            <person name="Yoshinaga Y."/>
            <person name="Zwiers L.-H."/>
            <person name="Turgeon B."/>
            <person name="Goodwin S."/>
            <person name="Spatafora J."/>
            <person name="Crous P."/>
            <person name="Grigoriev I."/>
        </authorList>
    </citation>
    <scope>NUCLEOTIDE SEQUENCE</scope>
    <source>
        <strain evidence="1">CBS 161.51</strain>
    </source>
</reference>
<evidence type="ECO:0000313" key="2">
    <source>
        <dbReference type="Proteomes" id="UP000800038"/>
    </source>
</evidence>
<dbReference type="OrthoDB" id="3791493at2759"/>
<accession>A0A6A5S2I5</accession>
<dbReference type="Proteomes" id="UP000800038">
    <property type="component" value="Unassembled WGS sequence"/>
</dbReference>
<sequence>MSSTSSAAVSVTLAADGKNWKDWIKQIINYASADNAFKVLDGKACPSFDATDDKYNVTPLHQPSYLSDALPSEVAAEMTRIHKINKALRDLNEDARRSEREDETAYNMWVARDARLQNTILSSIKKPHVAQIRASQTANAMYRALKELNCRM</sequence>
<dbReference type="EMBL" id="ML976356">
    <property type="protein sequence ID" value="KAF1934861.1"/>
    <property type="molecule type" value="Genomic_DNA"/>
</dbReference>
<evidence type="ECO:0000313" key="1">
    <source>
        <dbReference type="EMBL" id="KAF1934861.1"/>
    </source>
</evidence>
<protein>
    <submittedName>
        <fullName evidence="1">Uncharacterized protein</fullName>
    </submittedName>
</protein>